<proteinExistence type="predicted"/>
<protein>
    <submittedName>
        <fullName evidence="1">Uncharacterized protein</fullName>
    </submittedName>
</protein>
<gene>
    <name evidence="1" type="ORF">M9H77_15024</name>
</gene>
<comment type="caution">
    <text evidence="1">The sequence shown here is derived from an EMBL/GenBank/DDBJ whole genome shotgun (WGS) entry which is preliminary data.</text>
</comment>
<keyword evidence="2" id="KW-1185">Reference proteome</keyword>
<name>A0ACC0BPS0_CATRO</name>
<evidence type="ECO:0000313" key="1">
    <source>
        <dbReference type="EMBL" id="KAI5674660.1"/>
    </source>
</evidence>
<organism evidence="1 2">
    <name type="scientific">Catharanthus roseus</name>
    <name type="common">Madagascar periwinkle</name>
    <name type="synonym">Vinca rosea</name>
    <dbReference type="NCBI Taxonomy" id="4058"/>
    <lineage>
        <taxon>Eukaryota</taxon>
        <taxon>Viridiplantae</taxon>
        <taxon>Streptophyta</taxon>
        <taxon>Embryophyta</taxon>
        <taxon>Tracheophyta</taxon>
        <taxon>Spermatophyta</taxon>
        <taxon>Magnoliopsida</taxon>
        <taxon>eudicotyledons</taxon>
        <taxon>Gunneridae</taxon>
        <taxon>Pentapetalae</taxon>
        <taxon>asterids</taxon>
        <taxon>lamiids</taxon>
        <taxon>Gentianales</taxon>
        <taxon>Apocynaceae</taxon>
        <taxon>Rauvolfioideae</taxon>
        <taxon>Vinceae</taxon>
        <taxon>Catharanthinae</taxon>
        <taxon>Catharanthus</taxon>
    </lineage>
</organism>
<accession>A0ACC0BPS0</accession>
<dbReference type="Proteomes" id="UP001060085">
    <property type="component" value="Linkage Group LG03"/>
</dbReference>
<sequence>MKLLMHFVIALALILSCLVQENNAQDRICTQLLLPCMDYMNGTGRDPPRSCCDPLRYVIKSEPECLCQMISIQGANRAEQAGINLTDAQQLPGKCGEHINPLGCILGSPDSYSGSFSFRNPSMILTAVSLMIVPVLWMFLTTF</sequence>
<reference evidence="2" key="1">
    <citation type="journal article" date="2023" name="Nat. Plants">
        <title>Single-cell RNA sequencing provides a high-resolution roadmap for understanding the multicellular compartmentation of specialized metabolism.</title>
        <authorList>
            <person name="Sun S."/>
            <person name="Shen X."/>
            <person name="Li Y."/>
            <person name="Li Y."/>
            <person name="Wang S."/>
            <person name="Li R."/>
            <person name="Zhang H."/>
            <person name="Shen G."/>
            <person name="Guo B."/>
            <person name="Wei J."/>
            <person name="Xu J."/>
            <person name="St-Pierre B."/>
            <person name="Chen S."/>
            <person name="Sun C."/>
        </authorList>
    </citation>
    <scope>NUCLEOTIDE SEQUENCE [LARGE SCALE GENOMIC DNA]</scope>
</reference>
<evidence type="ECO:0000313" key="2">
    <source>
        <dbReference type="Proteomes" id="UP001060085"/>
    </source>
</evidence>
<dbReference type="EMBL" id="CM044703">
    <property type="protein sequence ID" value="KAI5674660.1"/>
    <property type="molecule type" value="Genomic_DNA"/>
</dbReference>